<keyword evidence="1" id="KW-0597">Phosphoprotein</keyword>
<dbReference type="AlphaFoldDB" id="A0A1H3M563"/>
<dbReference type="EMBL" id="FNPC01000008">
    <property type="protein sequence ID" value="SDY71434.1"/>
    <property type="molecule type" value="Genomic_DNA"/>
</dbReference>
<dbReference type="Gene3D" id="3.40.50.2300">
    <property type="match status" value="1"/>
</dbReference>
<feature type="domain" description="Response regulatory" evidence="2">
    <location>
        <begin position="86"/>
        <end position="199"/>
    </location>
</feature>
<dbReference type="Proteomes" id="UP000199079">
    <property type="component" value="Unassembled WGS sequence"/>
</dbReference>
<proteinExistence type="predicted"/>
<evidence type="ECO:0000313" key="4">
    <source>
        <dbReference type="Proteomes" id="UP000199079"/>
    </source>
</evidence>
<protein>
    <submittedName>
        <fullName evidence="3">Response regulator receiver domain-containing protein</fullName>
    </submittedName>
</protein>
<evidence type="ECO:0000259" key="2">
    <source>
        <dbReference type="PROSITE" id="PS50110"/>
    </source>
</evidence>
<gene>
    <name evidence="3" type="ORF">SAMN05216564_108131</name>
</gene>
<feature type="modified residue" description="4-aspartylphosphate" evidence="1">
    <location>
        <position position="136"/>
    </location>
</feature>
<dbReference type="RefSeq" id="WP_143114451.1">
    <property type="nucleotide sequence ID" value="NZ_FNPC01000008.1"/>
</dbReference>
<evidence type="ECO:0000313" key="3">
    <source>
        <dbReference type="EMBL" id="SDY71434.1"/>
    </source>
</evidence>
<dbReference type="SUPFAM" id="SSF52172">
    <property type="entry name" value="CheY-like"/>
    <property type="match status" value="1"/>
</dbReference>
<reference evidence="4" key="1">
    <citation type="submission" date="2016-10" db="EMBL/GenBank/DDBJ databases">
        <authorList>
            <person name="Varghese N."/>
            <person name="Submissions S."/>
        </authorList>
    </citation>
    <scope>NUCLEOTIDE SEQUENCE [LARGE SCALE GENOMIC DNA]</scope>
    <source>
        <strain evidence="4">DC30,IBRC 10041,KCTC 4046</strain>
    </source>
</reference>
<organism evidence="3 4">
    <name type="scientific">Halopenitus persicus</name>
    <dbReference type="NCBI Taxonomy" id="1048396"/>
    <lineage>
        <taxon>Archaea</taxon>
        <taxon>Methanobacteriati</taxon>
        <taxon>Methanobacteriota</taxon>
        <taxon>Stenosarchaea group</taxon>
        <taxon>Halobacteria</taxon>
        <taxon>Halobacteriales</taxon>
        <taxon>Haloferacaceae</taxon>
        <taxon>Halopenitus</taxon>
    </lineage>
</organism>
<keyword evidence="4" id="KW-1185">Reference proteome</keyword>
<dbReference type="GO" id="GO:0000160">
    <property type="term" value="P:phosphorelay signal transduction system"/>
    <property type="evidence" value="ECO:0007669"/>
    <property type="project" value="InterPro"/>
</dbReference>
<dbReference type="InterPro" id="IPR001789">
    <property type="entry name" value="Sig_transdc_resp-reg_receiver"/>
</dbReference>
<name>A0A1H3M563_9EURY</name>
<dbReference type="InterPro" id="IPR011006">
    <property type="entry name" value="CheY-like_superfamily"/>
</dbReference>
<dbReference type="PROSITE" id="PS50110">
    <property type="entry name" value="RESPONSE_REGULATORY"/>
    <property type="match status" value="1"/>
</dbReference>
<sequence>MGKDPDSEKNTTTVYPFRRHLTIIQAQTELLLEDTEELSSDRQDALRRIQRVSAELNGLVELTQTATGAEHTQAVPTVSAPETVHRILVCSTNSYLSELLADDPSYCNGIEVVHTESADDAVDALRSQSFEYVLVDAMWPETTGIDLVGNLSNTEKEIPPYVLVSLYSDATTPIALALSGVISPTISSDQFDQAVQPFVETPATIAGFFTEHPGDVIAERINTDSEMIIGDAREVETKLTENEVEADVICLDPDVYRRLSASDIGRLRMVSPGTGRPLLAVAPTDVDPYDRSWIPTLGSRRFLHRPPDLTDLITQLLAQHPIPPTTSFDCL</sequence>
<accession>A0A1H3M563</accession>
<evidence type="ECO:0000256" key="1">
    <source>
        <dbReference type="PROSITE-ProRule" id="PRU00169"/>
    </source>
</evidence>
<dbReference type="OrthoDB" id="170304at2157"/>